<organism evidence="2 3">
    <name type="scientific">Phytophthora oleae</name>
    <dbReference type="NCBI Taxonomy" id="2107226"/>
    <lineage>
        <taxon>Eukaryota</taxon>
        <taxon>Sar</taxon>
        <taxon>Stramenopiles</taxon>
        <taxon>Oomycota</taxon>
        <taxon>Peronosporomycetes</taxon>
        <taxon>Peronosporales</taxon>
        <taxon>Peronosporaceae</taxon>
        <taxon>Phytophthora</taxon>
    </lineage>
</organism>
<protein>
    <submittedName>
        <fullName evidence="2">Uncharacterized protein</fullName>
    </submittedName>
</protein>
<dbReference type="AlphaFoldDB" id="A0ABD3F5K6"/>
<dbReference type="EMBL" id="JBIMZQ010000033">
    <property type="protein sequence ID" value="KAL3662117.1"/>
    <property type="molecule type" value="Genomic_DNA"/>
</dbReference>
<dbReference type="Proteomes" id="UP001632037">
    <property type="component" value="Unassembled WGS sequence"/>
</dbReference>
<keyword evidence="1" id="KW-0812">Transmembrane</keyword>
<keyword evidence="3" id="KW-1185">Reference proteome</keyword>
<gene>
    <name evidence="2" type="ORF">V7S43_012918</name>
</gene>
<keyword evidence="1" id="KW-0472">Membrane</keyword>
<name>A0ABD3F5K6_9STRA</name>
<reference evidence="2 3" key="1">
    <citation type="submission" date="2024-09" db="EMBL/GenBank/DDBJ databases">
        <title>Genome sequencing and assembly of Phytophthora oleae, isolate VK10A, causative agent of rot of olive drupes.</title>
        <authorList>
            <person name="Conti Taguali S."/>
            <person name="Riolo M."/>
            <person name="La Spada F."/>
            <person name="Cacciola S.O."/>
            <person name="Dionisio G."/>
        </authorList>
    </citation>
    <scope>NUCLEOTIDE SEQUENCE [LARGE SCALE GENOMIC DNA]</scope>
    <source>
        <strain evidence="2 3">VK10A</strain>
    </source>
</reference>
<evidence type="ECO:0000313" key="2">
    <source>
        <dbReference type="EMBL" id="KAL3662117.1"/>
    </source>
</evidence>
<sequence length="469" mass="53983">MTRLREIQIRFPNMTVDLTFLESQEDLQVSRGGLSSTGFRRSDVSTIIRARDCSSSICETVFVEDYRYETGLLASDVTQWYRLIAILRATGQVYFWLRGIGLILSCYFIHHSQQNVSIWVRLRKARHLFLKVPTQCVVYGSSFPVLCYVLAHLLDAPFTYNVLEGHFFSQAGVLDINPSQYRSTSFRSSKILRIMELPINIGRAWETAKYQYSFGHRGRGSVLLGGVLIDLKFLICLLFLLVALWAVHVIYSIYRELYSGRKHSHWLVLPPTPAPYSAGKLWPIVSVCVQWPSNYYCIRDTRHRGPAILQVVQQNQFRHRYPFRSRLLKVLGWTASADARVFAAATNAHSKYIPDEELRIKSRLSGKIFDMYQFIQHRFKCLHRRSATVEADVAFMNAVLMSDPLVYLGLKMGSDFTLLGYYQSIWHPSHIVLLPVAVVGDHNEYTSDLKLVHCVYAYELPWTELVQCG</sequence>
<proteinExistence type="predicted"/>
<keyword evidence="1" id="KW-1133">Transmembrane helix</keyword>
<accession>A0ABD3F5K6</accession>
<comment type="caution">
    <text evidence="2">The sequence shown here is derived from an EMBL/GenBank/DDBJ whole genome shotgun (WGS) entry which is preliminary data.</text>
</comment>
<feature type="transmembrane region" description="Helical" evidence="1">
    <location>
        <begin position="231"/>
        <end position="254"/>
    </location>
</feature>
<evidence type="ECO:0000313" key="3">
    <source>
        <dbReference type="Proteomes" id="UP001632037"/>
    </source>
</evidence>
<evidence type="ECO:0000256" key="1">
    <source>
        <dbReference type="SAM" id="Phobius"/>
    </source>
</evidence>